<reference evidence="2" key="1">
    <citation type="journal article" date="2019" name="Int. J. Syst. Evol. Microbiol.">
        <title>The Global Catalogue of Microorganisms (GCM) 10K type strain sequencing project: providing services to taxonomists for standard genome sequencing and annotation.</title>
        <authorList>
            <consortium name="The Broad Institute Genomics Platform"/>
            <consortium name="The Broad Institute Genome Sequencing Center for Infectious Disease"/>
            <person name="Wu L."/>
            <person name="Ma J."/>
        </authorList>
    </citation>
    <scope>NUCLEOTIDE SEQUENCE [LARGE SCALE GENOMIC DNA]</scope>
    <source>
        <strain evidence="2">CCUG 59858</strain>
    </source>
</reference>
<keyword evidence="2" id="KW-1185">Reference proteome</keyword>
<comment type="caution">
    <text evidence="1">The sequence shown here is derived from an EMBL/GenBank/DDBJ whole genome shotgun (WGS) entry which is preliminary data.</text>
</comment>
<name>A0ABV8CIH0_9GAMM</name>
<sequence length="75" mass="8278">MVALTKVSMNLTDRDISNTEKIKNRLHSRSKADAVSAALSITSSLSDYIERGEEIFVLTKDGKTERLVIPGLQSK</sequence>
<dbReference type="EMBL" id="JBHSAB010000031">
    <property type="protein sequence ID" value="MFC3909878.1"/>
    <property type="molecule type" value="Genomic_DNA"/>
</dbReference>
<dbReference type="RefSeq" id="WP_382344524.1">
    <property type="nucleotide sequence ID" value="NZ_JBHSAB010000031.1"/>
</dbReference>
<protein>
    <recommendedName>
        <fullName evidence="3">Antitoxin</fullName>
    </recommendedName>
</protein>
<evidence type="ECO:0008006" key="3">
    <source>
        <dbReference type="Google" id="ProtNLM"/>
    </source>
</evidence>
<evidence type="ECO:0000313" key="2">
    <source>
        <dbReference type="Proteomes" id="UP001595758"/>
    </source>
</evidence>
<proteinExistence type="predicted"/>
<accession>A0ABV8CIH0</accession>
<dbReference type="Proteomes" id="UP001595758">
    <property type="component" value="Unassembled WGS sequence"/>
</dbReference>
<organism evidence="1 2">
    <name type="scientific">Legionella dresdenensis</name>
    <dbReference type="NCBI Taxonomy" id="450200"/>
    <lineage>
        <taxon>Bacteria</taxon>
        <taxon>Pseudomonadati</taxon>
        <taxon>Pseudomonadota</taxon>
        <taxon>Gammaproteobacteria</taxon>
        <taxon>Legionellales</taxon>
        <taxon>Legionellaceae</taxon>
        <taxon>Legionella</taxon>
    </lineage>
</organism>
<gene>
    <name evidence="1" type="ORF">ACFORL_12435</name>
</gene>
<evidence type="ECO:0000313" key="1">
    <source>
        <dbReference type="EMBL" id="MFC3909878.1"/>
    </source>
</evidence>